<dbReference type="NCBIfam" id="NF009489">
    <property type="entry name" value="PRK12851.1"/>
    <property type="match status" value="1"/>
</dbReference>
<proteinExistence type="inferred from homology"/>
<dbReference type="InterPro" id="IPR001844">
    <property type="entry name" value="Cpn60/GroEL"/>
</dbReference>
<evidence type="ECO:0000256" key="5">
    <source>
        <dbReference type="RuleBase" id="RU000418"/>
    </source>
</evidence>
<dbReference type="Proteomes" id="UP000012073">
    <property type="component" value="Unassembled WGS sequence"/>
</dbReference>
<organism evidence="6 7">
    <name type="scientific">Chondrus crispus</name>
    <name type="common">Carrageen Irish moss</name>
    <name type="synonym">Polymorpha crispa</name>
    <dbReference type="NCBI Taxonomy" id="2769"/>
    <lineage>
        <taxon>Eukaryota</taxon>
        <taxon>Rhodophyta</taxon>
        <taxon>Florideophyceae</taxon>
        <taxon>Rhodymeniophycidae</taxon>
        <taxon>Gigartinales</taxon>
        <taxon>Gigartinaceae</taxon>
        <taxon>Chondrus</taxon>
    </lineage>
</organism>
<dbReference type="SUPFAM" id="SSF52029">
    <property type="entry name" value="GroEL apical domain-like"/>
    <property type="match status" value="1"/>
</dbReference>
<protein>
    <submittedName>
        <fullName evidence="6">Chaperonine 60</fullName>
    </submittedName>
</protein>
<gene>
    <name evidence="6" type="ORF">CHC_T00008986001</name>
</gene>
<evidence type="ECO:0000256" key="2">
    <source>
        <dbReference type="ARBA" id="ARBA00022741"/>
    </source>
</evidence>
<dbReference type="KEGG" id="ccp:CHC_T00008986001"/>
<dbReference type="InterPro" id="IPR027410">
    <property type="entry name" value="TCP-1-like_intermed_sf"/>
</dbReference>
<accession>R7QDJ8</accession>
<keyword evidence="7" id="KW-1185">Reference proteome</keyword>
<dbReference type="CDD" id="cd03344">
    <property type="entry name" value="GroEL"/>
    <property type="match status" value="1"/>
</dbReference>
<sequence>MLPLMLRASARRNIPRLARGLATGKDLRFSTEARNLMARGVDSLADAVEVTLGPKGRNVVIEKSFGPPQITKDGVTVAKNIEFKDKHMNLGAQLVRSVANDTNNIAGDGTTTATVLTRAIYSEGIKAVAAGMNPMDLKRGIDLAVEKVLESLKSMTQAISTKEEICSVATISANGDAQVGQLIAEAMEKVGREGTITVSDGKTVSDELEIVEGMKFDRGYISPYFVTDPKAQKVEFENAFILCVEKKVSTVASILPILEGVMKSQRPLLIIAEDVESEALATLVVNKLRLGIKVCAVKAPGFGDRRKANLEDIAVMTGAQLVSSDLDMKVEDMTLEGLGSAKKITITKDDTIILDGSGDRSAVDDRCEMLRDSIESASSEYDKEKIHERLAKLSGGVAVIKVGGVSEVEVSERKDRFTDALNATRAAVEEGIVPGGGTALLLASREALTNQKGENFDQNVGIEIVRKALRVPCFSIARNAGVEGSVVVERLLNHTGPSPLGYNAQTGEYVDLVKSGIIDPTKVQRTALEQAASVAGLMATTECMVVDNPKDESAEMAAMAAAAGGGGGMGGMGGGMF</sequence>
<dbReference type="Pfam" id="PF00118">
    <property type="entry name" value="Cpn60_TCP1"/>
    <property type="match status" value="1"/>
</dbReference>
<dbReference type="GO" id="GO:0140662">
    <property type="term" value="F:ATP-dependent protein folding chaperone"/>
    <property type="evidence" value="ECO:0007669"/>
    <property type="project" value="InterPro"/>
</dbReference>
<dbReference type="PRINTS" id="PR00298">
    <property type="entry name" value="CHAPERONIN60"/>
</dbReference>
<dbReference type="NCBIfam" id="TIGR02348">
    <property type="entry name" value="GroEL"/>
    <property type="match status" value="1"/>
</dbReference>
<evidence type="ECO:0000256" key="4">
    <source>
        <dbReference type="ARBA" id="ARBA00023186"/>
    </source>
</evidence>
<dbReference type="SUPFAM" id="SSF54849">
    <property type="entry name" value="GroEL-intermediate domain like"/>
    <property type="match status" value="1"/>
</dbReference>
<evidence type="ECO:0000256" key="3">
    <source>
        <dbReference type="ARBA" id="ARBA00022840"/>
    </source>
</evidence>
<dbReference type="STRING" id="2769.R7QDJ8"/>
<dbReference type="Gramene" id="CDF35506">
    <property type="protein sequence ID" value="CDF35506"/>
    <property type="gene ID" value="CHC_T00008986001"/>
</dbReference>
<dbReference type="SUPFAM" id="SSF48592">
    <property type="entry name" value="GroEL equatorial domain-like"/>
    <property type="match status" value="1"/>
</dbReference>
<name>R7QDJ8_CHOCR</name>
<dbReference type="FunFam" id="3.50.7.10:FF:000001">
    <property type="entry name" value="60 kDa chaperonin"/>
    <property type="match status" value="1"/>
</dbReference>
<dbReference type="GO" id="GO:0005524">
    <property type="term" value="F:ATP binding"/>
    <property type="evidence" value="ECO:0007669"/>
    <property type="project" value="UniProtKB-KW"/>
</dbReference>
<dbReference type="HAMAP" id="MF_00600">
    <property type="entry name" value="CH60"/>
    <property type="match status" value="1"/>
</dbReference>
<dbReference type="EMBL" id="HG001733">
    <property type="protein sequence ID" value="CDF35506.1"/>
    <property type="molecule type" value="Genomic_DNA"/>
</dbReference>
<dbReference type="InterPro" id="IPR018370">
    <property type="entry name" value="Chaperonin_Cpn60_CS"/>
</dbReference>
<keyword evidence="4" id="KW-0143">Chaperone</keyword>
<dbReference type="PANTHER" id="PTHR45633">
    <property type="entry name" value="60 KDA HEAT SHOCK PROTEIN, MITOCHONDRIAL"/>
    <property type="match status" value="1"/>
</dbReference>
<dbReference type="GO" id="GO:0042026">
    <property type="term" value="P:protein refolding"/>
    <property type="evidence" value="ECO:0007669"/>
    <property type="project" value="InterPro"/>
</dbReference>
<keyword evidence="3" id="KW-0067">ATP-binding</keyword>
<dbReference type="AlphaFoldDB" id="R7QDJ8"/>
<comment type="similarity">
    <text evidence="1 5">Belongs to the chaperonin (HSP60) family.</text>
</comment>
<dbReference type="InterPro" id="IPR027413">
    <property type="entry name" value="GROEL-like_equatorial_sf"/>
</dbReference>
<dbReference type="Gene3D" id="1.10.560.10">
    <property type="entry name" value="GroEL-like equatorial domain"/>
    <property type="match status" value="1"/>
</dbReference>
<dbReference type="OMA" id="TDTDKME"/>
<keyword evidence="2" id="KW-0547">Nucleotide-binding</keyword>
<evidence type="ECO:0000313" key="6">
    <source>
        <dbReference type="EMBL" id="CDF35506.1"/>
    </source>
</evidence>
<reference evidence="7" key="1">
    <citation type="journal article" date="2013" name="Proc. Natl. Acad. Sci. U.S.A.">
        <title>Genome structure and metabolic features in the red seaweed Chondrus crispus shed light on evolution of the Archaeplastida.</title>
        <authorList>
            <person name="Collen J."/>
            <person name="Porcel B."/>
            <person name="Carre W."/>
            <person name="Ball S.G."/>
            <person name="Chaparro C."/>
            <person name="Tonon T."/>
            <person name="Barbeyron T."/>
            <person name="Michel G."/>
            <person name="Noel B."/>
            <person name="Valentin K."/>
            <person name="Elias M."/>
            <person name="Artiguenave F."/>
            <person name="Arun A."/>
            <person name="Aury J.M."/>
            <person name="Barbosa-Neto J.F."/>
            <person name="Bothwell J.H."/>
            <person name="Bouget F.Y."/>
            <person name="Brillet L."/>
            <person name="Cabello-Hurtado F."/>
            <person name="Capella-Gutierrez S."/>
            <person name="Charrier B."/>
            <person name="Cladiere L."/>
            <person name="Cock J.M."/>
            <person name="Coelho S.M."/>
            <person name="Colleoni C."/>
            <person name="Czjzek M."/>
            <person name="Da Silva C."/>
            <person name="Delage L."/>
            <person name="Denoeud F."/>
            <person name="Deschamps P."/>
            <person name="Dittami S.M."/>
            <person name="Gabaldon T."/>
            <person name="Gachon C.M."/>
            <person name="Groisillier A."/>
            <person name="Herve C."/>
            <person name="Jabbari K."/>
            <person name="Katinka M."/>
            <person name="Kloareg B."/>
            <person name="Kowalczyk N."/>
            <person name="Labadie K."/>
            <person name="Leblanc C."/>
            <person name="Lopez P.J."/>
            <person name="McLachlan D.H."/>
            <person name="Meslet-Cladiere L."/>
            <person name="Moustafa A."/>
            <person name="Nehr Z."/>
            <person name="Nyvall Collen P."/>
            <person name="Panaud O."/>
            <person name="Partensky F."/>
            <person name="Poulain J."/>
            <person name="Rensing S.A."/>
            <person name="Rousvoal S."/>
            <person name="Samson G."/>
            <person name="Symeonidi A."/>
            <person name="Weissenbach J."/>
            <person name="Zambounis A."/>
            <person name="Wincker P."/>
            <person name="Boyen C."/>
        </authorList>
    </citation>
    <scope>NUCLEOTIDE SEQUENCE [LARGE SCALE GENOMIC DNA]</scope>
    <source>
        <strain evidence="7">cv. Stackhouse</strain>
    </source>
</reference>
<dbReference type="Gene3D" id="3.30.260.10">
    <property type="entry name" value="TCP-1-like chaperonin intermediate domain"/>
    <property type="match status" value="1"/>
</dbReference>
<dbReference type="NCBIfam" id="NF009487">
    <property type="entry name" value="PRK12849.1"/>
    <property type="match status" value="1"/>
</dbReference>
<evidence type="ECO:0000256" key="1">
    <source>
        <dbReference type="ARBA" id="ARBA00006607"/>
    </source>
</evidence>
<dbReference type="NCBIfam" id="NF000592">
    <property type="entry name" value="PRK00013.1"/>
    <property type="match status" value="1"/>
</dbReference>
<dbReference type="PROSITE" id="PS00296">
    <property type="entry name" value="CHAPERONINS_CPN60"/>
    <property type="match status" value="1"/>
</dbReference>
<dbReference type="OrthoDB" id="1733909at2759"/>
<dbReference type="Gene3D" id="3.50.7.10">
    <property type="entry name" value="GroEL"/>
    <property type="match status" value="1"/>
</dbReference>
<dbReference type="GeneID" id="17323041"/>
<dbReference type="InterPro" id="IPR002423">
    <property type="entry name" value="Cpn60/GroEL/TCP-1"/>
</dbReference>
<dbReference type="RefSeq" id="XP_005715325.1">
    <property type="nucleotide sequence ID" value="XM_005715268.1"/>
</dbReference>
<evidence type="ECO:0000313" key="7">
    <source>
        <dbReference type="Proteomes" id="UP000012073"/>
    </source>
</evidence>
<dbReference type="InterPro" id="IPR027409">
    <property type="entry name" value="GroEL-like_apical_dom_sf"/>
</dbReference>
<dbReference type="NCBIfam" id="NF009488">
    <property type="entry name" value="PRK12850.1"/>
    <property type="match status" value="1"/>
</dbReference>